<dbReference type="Proteomes" id="UP000281245">
    <property type="component" value="Unassembled WGS sequence"/>
</dbReference>
<reference evidence="6 7" key="1">
    <citation type="journal article" date="2018" name="BMC Genomics">
        <title>Genomic evidence for intraspecific hybridization in a clonal and extremely halotolerant yeast.</title>
        <authorList>
            <person name="Gostincar C."/>
            <person name="Stajich J.E."/>
            <person name="Zupancic J."/>
            <person name="Zalar P."/>
            <person name="Gunde-Cimerman N."/>
        </authorList>
    </citation>
    <scope>NUCLEOTIDE SEQUENCE [LARGE SCALE GENOMIC DNA]</scope>
    <source>
        <strain evidence="5 7">EXF-6651</strain>
        <strain evidence="3 9">EXF-6654</strain>
        <strain evidence="2 8">EXF-6656</strain>
        <strain evidence="4 6">EXF-6669</strain>
    </source>
</reference>
<keyword evidence="1" id="KW-0732">Signal</keyword>
<evidence type="ECO:0000313" key="4">
    <source>
        <dbReference type="EMBL" id="RMY26196.1"/>
    </source>
</evidence>
<evidence type="ECO:0000313" key="5">
    <source>
        <dbReference type="EMBL" id="RMY27934.1"/>
    </source>
</evidence>
<dbReference type="Proteomes" id="UP000282582">
    <property type="component" value="Unassembled WGS sequence"/>
</dbReference>
<evidence type="ECO:0000256" key="1">
    <source>
        <dbReference type="SAM" id="SignalP"/>
    </source>
</evidence>
<dbReference type="EMBL" id="QWIK01001450">
    <property type="protein sequence ID" value="RMX94614.1"/>
    <property type="molecule type" value="Genomic_DNA"/>
</dbReference>
<dbReference type="Proteomes" id="UP000276864">
    <property type="component" value="Unassembled WGS sequence"/>
</dbReference>
<proteinExistence type="predicted"/>
<dbReference type="Proteomes" id="UP000271337">
    <property type="component" value="Unassembled WGS sequence"/>
</dbReference>
<feature type="chain" id="PRO_5044595154" evidence="1">
    <location>
        <begin position="21"/>
        <end position="131"/>
    </location>
</feature>
<evidence type="ECO:0000313" key="7">
    <source>
        <dbReference type="Proteomes" id="UP000276864"/>
    </source>
</evidence>
<sequence length="131" mass="14000">MKLAIQTLLLALLAATEVTAASNRDICLSKNRNVVEAVNAFCNSKRNIVVPSAYAKAGGTAATKNGPRAIKVSIGGNCKPPQWVPQKYCKSQFMGMCARSAKGSYGASAKRFGRNKCQNWSIQTGYVAGRQ</sequence>
<dbReference type="EMBL" id="QWIJ01000142">
    <property type="protein sequence ID" value="RMX86904.1"/>
    <property type="molecule type" value="Genomic_DNA"/>
</dbReference>
<feature type="signal peptide" evidence="1">
    <location>
        <begin position="1"/>
        <end position="20"/>
    </location>
</feature>
<accession>A0A3M6X7T0</accession>
<gene>
    <name evidence="5" type="ORF">D0866_09788</name>
    <name evidence="4" type="ORF">D0867_00204</name>
    <name evidence="3" type="ORF">D0868_12198</name>
    <name evidence="2" type="ORF">D0869_02745</name>
</gene>
<dbReference type="AlphaFoldDB" id="A0A3M6X7T0"/>
<evidence type="ECO:0000313" key="8">
    <source>
        <dbReference type="Proteomes" id="UP000281245"/>
    </source>
</evidence>
<dbReference type="EMBL" id="QWIL01000008">
    <property type="protein sequence ID" value="RMY26196.1"/>
    <property type="molecule type" value="Genomic_DNA"/>
</dbReference>
<evidence type="ECO:0000313" key="6">
    <source>
        <dbReference type="Proteomes" id="UP000271337"/>
    </source>
</evidence>
<dbReference type="EMBL" id="QWIM01001176">
    <property type="protein sequence ID" value="RMY27934.1"/>
    <property type="molecule type" value="Genomic_DNA"/>
</dbReference>
<evidence type="ECO:0000313" key="9">
    <source>
        <dbReference type="Proteomes" id="UP000282582"/>
    </source>
</evidence>
<name>A0A3M6X7T0_HORWE</name>
<comment type="caution">
    <text evidence="2">The sequence shown here is derived from an EMBL/GenBank/DDBJ whole genome shotgun (WGS) entry which is preliminary data.</text>
</comment>
<dbReference type="OrthoDB" id="3828405at2759"/>
<evidence type="ECO:0000313" key="2">
    <source>
        <dbReference type="EMBL" id="RMX86904.1"/>
    </source>
</evidence>
<organism evidence="2 8">
    <name type="scientific">Hortaea werneckii</name>
    <name type="common">Black yeast</name>
    <name type="synonym">Cladosporium werneckii</name>
    <dbReference type="NCBI Taxonomy" id="91943"/>
    <lineage>
        <taxon>Eukaryota</taxon>
        <taxon>Fungi</taxon>
        <taxon>Dikarya</taxon>
        <taxon>Ascomycota</taxon>
        <taxon>Pezizomycotina</taxon>
        <taxon>Dothideomycetes</taxon>
        <taxon>Dothideomycetidae</taxon>
        <taxon>Mycosphaerellales</taxon>
        <taxon>Teratosphaeriaceae</taxon>
        <taxon>Hortaea</taxon>
    </lineage>
</organism>
<protein>
    <submittedName>
        <fullName evidence="2">Uncharacterized protein</fullName>
    </submittedName>
</protein>
<evidence type="ECO:0000313" key="3">
    <source>
        <dbReference type="EMBL" id="RMX94614.1"/>
    </source>
</evidence>
<dbReference type="VEuPathDB" id="FungiDB:BTJ68_05209"/>